<evidence type="ECO:0000313" key="2">
    <source>
        <dbReference type="Proteomes" id="UP000245626"/>
    </source>
</evidence>
<protein>
    <submittedName>
        <fullName evidence="1">Uncharacterized protein</fullName>
    </submittedName>
</protein>
<name>A0ACD0NW93_9BASI</name>
<evidence type="ECO:0000313" key="1">
    <source>
        <dbReference type="EMBL" id="PWN50022.1"/>
    </source>
</evidence>
<proteinExistence type="predicted"/>
<keyword evidence="2" id="KW-1185">Reference proteome</keyword>
<gene>
    <name evidence="1" type="ORF">IE53DRAFT_306851</name>
</gene>
<organism evidence="1 2">
    <name type="scientific">Violaceomyces palustris</name>
    <dbReference type="NCBI Taxonomy" id="1673888"/>
    <lineage>
        <taxon>Eukaryota</taxon>
        <taxon>Fungi</taxon>
        <taxon>Dikarya</taxon>
        <taxon>Basidiomycota</taxon>
        <taxon>Ustilaginomycotina</taxon>
        <taxon>Ustilaginomycetes</taxon>
        <taxon>Violaceomycetales</taxon>
        <taxon>Violaceomycetaceae</taxon>
        <taxon>Violaceomyces</taxon>
    </lineage>
</organism>
<dbReference type="Proteomes" id="UP000245626">
    <property type="component" value="Unassembled WGS sequence"/>
</dbReference>
<feature type="non-terminal residue" evidence="1">
    <location>
        <position position="69"/>
    </location>
</feature>
<sequence length="69" mass="7818">SPSTPSSQQRKEESKGEDVKSRSVWQSWKVLPYNTKLIFCLAASFFSIGGLILADKLEEWYPPPSSQKK</sequence>
<reference evidence="1 2" key="1">
    <citation type="journal article" date="2018" name="Mol. Biol. Evol.">
        <title>Broad Genomic Sampling Reveals a Smut Pathogenic Ancestry of the Fungal Clade Ustilaginomycotina.</title>
        <authorList>
            <person name="Kijpornyongpan T."/>
            <person name="Mondo S.J."/>
            <person name="Barry K."/>
            <person name="Sandor L."/>
            <person name="Lee J."/>
            <person name="Lipzen A."/>
            <person name="Pangilinan J."/>
            <person name="LaButti K."/>
            <person name="Hainaut M."/>
            <person name="Henrissat B."/>
            <person name="Grigoriev I.V."/>
            <person name="Spatafora J.W."/>
            <person name="Aime M.C."/>
        </authorList>
    </citation>
    <scope>NUCLEOTIDE SEQUENCE [LARGE SCALE GENOMIC DNA]</scope>
    <source>
        <strain evidence="1 2">SA 807</strain>
    </source>
</reference>
<accession>A0ACD0NW93</accession>
<dbReference type="EMBL" id="KZ819978">
    <property type="protein sequence ID" value="PWN50022.1"/>
    <property type="molecule type" value="Genomic_DNA"/>
</dbReference>
<feature type="non-terminal residue" evidence="1">
    <location>
        <position position="1"/>
    </location>
</feature>